<evidence type="ECO:0000313" key="13">
    <source>
        <dbReference type="EMBL" id="GET89655.1"/>
    </source>
</evidence>
<evidence type="ECO:0000256" key="10">
    <source>
        <dbReference type="SAM" id="Phobius"/>
    </source>
</evidence>
<evidence type="ECO:0000256" key="1">
    <source>
        <dbReference type="ARBA" id="ARBA00004141"/>
    </source>
</evidence>
<dbReference type="EMBL" id="BLBS01000037">
    <property type="protein sequence ID" value="GET89655.1"/>
    <property type="molecule type" value="Genomic_DNA"/>
</dbReference>
<keyword evidence="6" id="KW-0833">Ubl conjugation pathway</keyword>
<comment type="subcellular location">
    <subcellularLocation>
        <location evidence="1">Membrane</location>
        <topology evidence="1">Multi-pass membrane protein</topology>
    </subcellularLocation>
</comment>
<dbReference type="PANTHER" id="PTHR46065:SF3">
    <property type="entry name" value="FI20425P1"/>
    <property type="match status" value="1"/>
</dbReference>
<dbReference type="GO" id="GO:0008270">
    <property type="term" value="F:zinc ion binding"/>
    <property type="evidence" value="ECO:0007669"/>
    <property type="project" value="UniProtKB-KW"/>
</dbReference>
<feature type="transmembrane region" description="Helical" evidence="10">
    <location>
        <begin position="259"/>
        <end position="284"/>
    </location>
</feature>
<feature type="domain" description="RING-CH-type" evidence="12">
    <location>
        <begin position="389"/>
        <end position="453"/>
    </location>
</feature>
<dbReference type="Pfam" id="PF12906">
    <property type="entry name" value="RINGv"/>
    <property type="match status" value="1"/>
</dbReference>
<organism evidence="13 14">
    <name type="scientific">Leishmania tarentolae</name>
    <name type="common">Sauroleishmania tarentolae</name>
    <dbReference type="NCBI Taxonomy" id="5689"/>
    <lineage>
        <taxon>Eukaryota</taxon>
        <taxon>Discoba</taxon>
        <taxon>Euglenozoa</taxon>
        <taxon>Kinetoplastea</taxon>
        <taxon>Metakinetoplastina</taxon>
        <taxon>Trypanosomatida</taxon>
        <taxon>Trypanosomatidae</taxon>
        <taxon>Leishmaniinae</taxon>
        <taxon>Leishmania</taxon>
        <taxon>lizard Leishmania</taxon>
    </lineage>
</organism>
<proteinExistence type="predicted"/>
<keyword evidence="3 10" id="KW-0812">Transmembrane</keyword>
<evidence type="ECO:0000256" key="5">
    <source>
        <dbReference type="ARBA" id="ARBA00022771"/>
    </source>
</evidence>
<dbReference type="SMART" id="SM00744">
    <property type="entry name" value="RINGv"/>
    <property type="match status" value="1"/>
</dbReference>
<accession>A0A640KKU0</accession>
<feature type="signal peptide" evidence="11">
    <location>
        <begin position="1"/>
        <end position="26"/>
    </location>
</feature>
<evidence type="ECO:0000313" key="14">
    <source>
        <dbReference type="Proteomes" id="UP000419144"/>
    </source>
</evidence>
<evidence type="ECO:0000256" key="6">
    <source>
        <dbReference type="ARBA" id="ARBA00022786"/>
    </source>
</evidence>
<keyword evidence="11" id="KW-0732">Signal</keyword>
<dbReference type="InterPro" id="IPR013083">
    <property type="entry name" value="Znf_RING/FYVE/PHD"/>
</dbReference>
<gene>
    <name evidence="13" type="ORF">LtaPh_2701200</name>
</gene>
<name>A0A640KKU0_LEITA</name>
<dbReference type="SUPFAM" id="SSF57850">
    <property type="entry name" value="RING/U-box"/>
    <property type="match status" value="1"/>
</dbReference>
<keyword evidence="7" id="KW-0862">Zinc</keyword>
<evidence type="ECO:0000256" key="7">
    <source>
        <dbReference type="ARBA" id="ARBA00022833"/>
    </source>
</evidence>
<dbReference type="CDD" id="cd16495">
    <property type="entry name" value="RING_CH-C4HC3_MARCH"/>
    <property type="match status" value="1"/>
</dbReference>
<feature type="chain" id="PRO_5024866465" description="RING-CH-type domain-containing protein" evidence="11">
    <location>
        <begin position="27"/>
        <end position="634"/>
    </location>
</feature>
<protein>
    <recommendedName>
        <fullName evidence="12">RING-CH-type domain-containing protein</fullName>
    </recommendedName>
</protein>
<keyword evidence="5" id="KW-0863">Zinc-finger</keyword>
<keyword evidence="14" id="KW-1185">Reference proteome</keyword>
<feature type="transmembrane region" description="Helical" evidence="10">
    <location>
        <begin position="551"/>
        <end position="569"/>
    </location>
</feature>
<feature type="transmembrane region" description="Helical" evidence="10">
    <location>
        <begin position="519"/>
        <end position="539"/>
    </location>
</feature>
<keyword evidence="4" id="KW-0479">Metal-binding</keyword>
<dbReference type="OrthoDB" id="264354at2759"/>
<evidence type="ECO:0000256" key="9">
    <source>
        <dbReference type="ARBA" id="ARBA00023136"/>
    </source>
</evidence>
<evidence type="ECO:0000256" key="4">
    <source>
        <dbReference type="ARBA" id="ARBA00022723"/>
    </source>
</evidence>
<evidence type="ECO:0000256" key="8">
    <source>
        <dbReference type="ARBA" id="ARBA00022989"/>
    </source>
</evidence>
<evidence type="ECO:0000256" key="11">
    <source>
        <dbReference type="SAM" id="SignalP"/>
    </source>
</evidence>
<evidence type="ECO:0000256" key="2">
    <source>
        <dbReference type="ARBA" id="ARBA00022679"/>
    </source>
</evidence>
<evidence type="ECO:0000256" key="3">
    <source>
        <dbReference type="ARBA" id="ARBA00022692"/>
    </source>
</evidence>
<dbReference type="PANTHER" id="PTHR46065">
    <property type="entry name" value="E3 UBIQUITIN-PROTEIN LIGASE MARCH 2/3 FAMILY MEMBER"/>
    <property type="match status" value="1"/>
</dbReference>
<keyword evidence="9 10" id="KW-0472">Membrane</keyword>
<evidence type="ECO:0000259" key="12">
    <source>
        <dbReference type="PROSITE" id="PS51292"/>
    </source>
</evidence>
<keyword evidence="2" id="KW-0808">Transferase</keyword>
<dbReference type="AlphaFoldDB" id="A0A640KKU0"/>
<dbReference type="GO" id="GO:0016740">
    <property type="term" value="F:transferase activity"/>
    <property type="evidence" value="ECO:0007669"/>
    <property type="project" value="UniProtKB-KW"/>
</dbReference>
<dbReference type="InterPro" id="IPR011016">
    <property type="entry name" value="Znf_RING-CH"/>
</dbReference>
<dbReference type="PROSITE" id="PS51292">
    <property type="entry name" value="ZF_RING_CH"/>
    <property type="match status" value="1"/>
</dbReference>
<reference evidence="13" key="1">
    <citation type="submission" date="2019-11" db="EMBL/GenBank/DDBJ databases">
        <title>Leishmania tarentolae CDS.</title>
        <authorList>
            <person name="Goto Y."/>
            <person name="Yamagishi J."/>
        </authorList>
    </citation>
    <scope>NUCLEOTIDE SEQUENCE [LARGE SCALE GENOMIC DNA]</scope>
    <source>
        <strain evidence="13">Parrot Tar II</strain>
    </source>
</reference>
<dbReference type="Proteomes" id="UP000419144">
    <property type="component" value="Unassembled WGS sequence"/>
</dbReference>
<dbReference type="GO" id="GO:0016020">
    <property type="term" value="C:membrane"/>
    <property type="evidence" value="ECO:0007669"/>
    <property type="project" value="UniProtKB-SubCell"/>
</dbReference>
<comment type="caution">
    <text evidence="13">The sequence shown here is derived from an EMBL/GenBank/DDBJ whole genome shotgun (WGS) entry which is preliminary data.</text>
</comment>
<feature type="transmembrane region" description="Helical" evidence="10">
    <location>
        <begin position="481"/>
        <end position="507"/>
    </location>
</feature>
<dbReference type="Gene3D" id="3.30.40.10">
    <property type="entry name" value="Zinc/RING finger domain, C3HC4 (zinc finger)"/>
    <property type="match status" value="1"/>
</dbReference>
<dbReference type="VEuPathDB" id="TriTrypDB:LtaPh_2701200"/>
<sequence length="634" mass="71121">MMTFPQTVATVLAVLVFSVSLTSTSATLREQSEPKLAFFDINNSRILSTTGTSEAISLGQRSLFVSKYDPNPSVSVASLTLYGSENSYVTQTFDFLTIPYCVVESGTTAACDLRNHLLYIMFRFRHRYEADFHAIVWQDPTPLTGTIKALQDFKAQLNRTDVVYPYNDGSMRMEDGATCSDIMDECYLSRAATYTKSYKEIDPSQYSARFLFRIGKQYTMNGPLRVRLRSSLPHDAETIVDIVFVLTRQPSSNPLNHRWWIESVMGRLSLLVVSVMTTFAFLTITREAGALMARHRTGEDALAPTVLYNEEASDGPLAFFDRVAKVAANSAQACAACAWAKIQELTCLNTCCASNLRWQRAQCGSLPAREYVSESEREITTLNSATFSEEEDAGPTCRICRCSEPRDDLFAPCACNGSSKFVHHNCLERWREMTSNPQHRRVCAECKTPYTFVRVVVSQNPDLITGSPIIESVVRHFSARFVYLAMMVFFAMGGAYCLKATFFLTTLCDGGIDWGFYHGYHWVLTAYFLTALALNLSIMEPFVRDTRSAEVQLLFVLVSLLFIEIPLSYAMSSFLSLIFDHILTWEVSYGTGLASAVLLHLMDIFSNFAKVLDSFSEEREVVAPRVEGETQQSV</sequence>
<keyword evidence="8 10" id="KW-1133">Transmembrane helix</keyword>